<reference evidence="2 3" key="1">
    <citation type="submission" date="2020-10" db="EMBL/GenBank/DDBJ databases">
        <title>Draft genome of Ramlibacter aquaticus LMG 30558.</title>
        <authorList>
            <person name="Props R."/>
        </authorList>
    </citation>
    <scope>NUCLEOTIDE SEQUENCE [LARGE SCALE GENOMIC DNA]</scope>
    <source>
        <strain evidence="2 3">LMG 30558</strain>
    </source>
</reference>
<evidence type="ECO:0000256" key="1">
    <source>
        <dbReference type="SAM" id="MobiDB-lite"/>
    </source>
</evidence>
<organism evidence="2 3">
    <name type="scientific">Ramlibacter aquaticus</name>
    <dbReference type="NCBI Taxonomy" id="2780094"/>
    <lineage>
        <taxon>Bacteria</taxon>
        <taxon>Pseudomonadati</taxon>
        <taxon>Pseudomonadota</taxon>
        <taxon>Betaproteobacteria</taxon>
        <taxon>Burkholderiales</taxon>
        <taxon>Comamonadaceae</taxon>
        <taxon>Ramlibacter</taxon>
    </lineage>
</organism>
<feature type="region of interest" description="Disordered" evidence="1">
    <location>
        <begin position="193"/>
        <end position="224"/>
    </location>
</feature>
<protein>
    <submittedName>
        <fullName evidence="2">DUF2894 domain-containing protein</fullName>
    </submittedName>
</protein>
<keyword evidence="3" id="KW-1185">Reference proteome</keyword>
<dbReference type="Proteomes" id="UP000715965">
    <property type="component" value="Unassembled WGS sequence"/>
</dbReference>
<dbReference type="EMBL" id="JADDOJ010000098">
    <property type="protein sequence ID" value="MBE7942415.1"/>
    <property type="molecule type" value="Genomic_DNA"/>
</dbReference>
<dbReference type="InterPro" id="IPR021549">
    <property type="entry name" value="DUF2894"/>
</dbReference>
<dbReference type="Pfam" id="PF11445">
    <property type="entry name" value="DUF2894"/>
    <property type="match status" value="1"/>
</dbReference>
<evidence type="ECO:0000313" key="3">
    <source>
        <dbReference type="Proteomes" id="UP000715965"/>
    </source>
</evidence>
<evidence type="ECO:0000313" key="2">
    <source>
        <dbReference type="EMBL" id="MBE7942415.1"/>
    </source>
</evidence>
<dbReference type="RefSeq" id="WP_193781969.1">
    <property type="nucleotide sequence ID" value="NZ_JADDOJ010000098.1"/>
</dbReference>
<feature type="compositionally biased region" description="Low complexity" evidence="1">
    <location>
        <begin position="202"/>
        <end position="214"/>
    </location>
</feature>
<gene>
    <name evidence="2" type="ORF">IM725_17735</name>
</gene>
<feature type="compositionally biased region" description="Basic residues" evidence="1">
    <location>
        <begin position="215"/>
        <end position="224"/>
    </location>
</feature>
<comment type="caution">
    <text evidence="2">The sequence shown here is derived from an EMBL/GenBank/DDBJ whole genome shotgun (WGS) entry which is preliminary data.</text>
</comment>
<name>A0ABR9SJ90_9BURK</name>
<sequence length="224" mass="23904">MDDQARDRRLAELQALDAPALADALDRLEQRGADRRAPLPFTLARALHARLDGLAPAVAVHVRRRLAAALDDCEAALEARRPVRAAPRAPGGRASPLAGLNAHIRQATARPEALATELASAARFRQALARQQALQRTEQAQARKPRNAGPLNSHAIALECLAQMQALSPAYLQQFLQQVEALQWLEHLQGQPLAQPAGKGASGTPAGTRTTARVRAAKGKPGKG</sequence>
<proteinExistence type="predicted"/>
<accession>A0ABR9SJ90</accession>